<dbReference type="AlphaFoldDB" id="A0A1M4VLR2"/>
<keyword evidence="2" id="KW-1185">Reference proteome</keyword>
<accession>A0A1M4VLR2</accession>
<gene>
    <name evidence="1" type="ORF">SAMN04488522_101947</name>
</gene>
<evidence type="ECO:0000313" key="1">
    <source>
        <dbReference type="EMBL" id="SHE69825.1"/>
    </source>
</evidence>
<proteinExistence type="predicted"/>
<reference evidence="2" key="1">
    <citation type="submission" date="2016-11" db="EMBL/GenBank/DDBJ databases">
        <authorList>
            <person name="Varghese N."/>
            <person name="Submissions S."/>
        </authorList>
    </citation>
    <scope>NUCLEOTIDE SEQUENCE [LARGE SCALE GENOMIC DNA]</scope>
    <source>
        <strain evidence="2">DSM 16990</strain>
    </source>
</reference>
<dbReference type="STRING" id="288992.SAMN04488522_101947"/>
<sequence>MNLQNDGYAYDGAGTANLRYTETSALSGWRMPLLKLYVKKLLSVSNRNKVALYICDLQNIFIFY</sequence>
<organism evidence="1 2">
    <name type="scientific">Pedobacter caeni</name>
    <dbReference type="NCBI Taxonomy" id="288992"/>
    <lineage>
        <taxon>Bacteria</taxon>
        <taxon>Pseudomonadati</taxon>
        <taxon>Bacteroidota</taxon>
        <taxon>Sphingobacteriia</taxon>
        <taxon>Sphingobacteriales</taxon>
        <taxon>Sphingobacteriaceae</taxon>
        <taxon>Pedobacter</taxon>
    </lineage>
</organism>
<name>A0A1M4VLR2_9SPHI</name>
<dbReference type="Proteomes" id="UP000184287">
    <property type="component" value="Unassembled WGS sequence"/>
</dbReference>
<evidence type="ECO:0000313" key="2">
    <source>
        <dbReference type="Proteomes" id="UP000184287"/>
    </source>
</evidence>
<protein>
    <submittedName>
        <fullName evidence="1">Uncharacterized protein</fullName>
    </submittedName>
</protein>
<dbReference type="EMBL" id="FQUQ01000001">
    <property type="protein sequence ID" value="SHE69825.1"/>
    <property type="molecule type" value="Genomic_DNA"/>
</dbReference>